<name>Q1LBW4_CUPMC</name>
<dbReference type="KEGG" id="rme:Rmet_5503"/>
<dbReference type="CDD" id="cd07012">
    <property type="entry name" value="PBP2_Bug_TTT"/>
    <property type="match status" value="1"/>
</dbReference>
<feature type="signal peptide" evidence="2">
    <location>
        <begin position="1"/>
        <end position="21"/>
    </location>
</feature>
<feature type="chain" id="PRO_5004193290" evidence="2">
    <location>
        <begin position="22"/>
        <end position="322"/>
    </location>
</feature>
<keyword evidence="2" id="KW-0732">Signal</keyword>
<evidence type="ECO:0000313" key="4">
    <source>
        <dbReference type="Proteomes" id="UP000002429"/>
    </source>
</evidence>
<sequence length="322" mass="34848">MTTRRQTLGLLSALAMGSSFAQGQRWPSKPIMLVVPFPPGGQTDAVARSVARQLETTLRQPVVIDNRPGANSLIGTQLVSRSAPDGYTLLFNMTALVSNPILQPNARYDALKEFVPIGRIYEIPAVWSVPPKSAQTLEQFIGLAKKAKDPLSFATTGHASSSHYFGEMFARAAGIRLNHVPYKGESPIIPDLIGGRLDAAVVSSATALQYGKDGRIRNLAVSGSHRWKAIPDVPTFLELGVPGMTTETYAGIFAPAGTPRVVVDQLHAAITTVCKTPELQRQLLDNGLEVAPTLSPDQFEALMRKSRNEWLAIKENSAIRVE</sequence>
<dbReference type="Proteomes" id="UP000002429">
    <property type="component" value="Plasmid megaplasmid"/>
</dbReference>
<dbReference type="InterPro" id="IPR042100">
    <property type="entry name" value="Bug_dom1"/>
</dbReference>
<dbReference type="PANTHER" id="PTHR42928">
    <property type="entry name" value="TRICARBOXYLATE-BINDING PROTEIN"/>
    <property type="match status" value="1"/>
</dbReference>
<proteinExistence type="inferred from homology"/>
<dbReference type="Gene3D" id="3.40.190.10">
    <property type="entry name" value="Periplasmic binding protein-like II"/>
    <property type="match status" value="1"/>
</dbReference>
<protein>
    <submittedName>
        <fullName evidence="3">Extra-cytoplasmic solute receptor protein</fullName>
    </submittedName>
</protein>
<dbReference type="Pfam" id="PF03401">
    <property type="entry name" value="TctC"/>
    <property type="match status" value="1"/>
</dbReference>
<evidence type="ECO:0000313" key="3">
    <source>
        <dbReference type="EMBL" id="ABF12362.1"/>
    </source>
</evidence>
<geneLocation type="plasmid" evidence="3 4">
    <name>megaplasmid</name>
</geneLocation>
<dbReference type="SUPFAM" id="SSF53850">
    <property type="entry name" value="Periplasmic binding protein-like II"/>
    <property type="match status" value="1"/>
</dbReference>
<dbReference type="AlphaFoldDB" id="Q1LBW4"/>
<organism evidence="3 4">
    <name type="scientific">Cupriavidus metallidurans (strain ATCC 43123 / DSM 2839 / NBRC 102507 / CH34)</name>
    <name type="common">Ralstonia metallidurans</name>
    <dbReference type="NCBI Taxonomy" id="266264"/>
    <lineage>
        <taxon>Bacteria</taxon>
        <taxon>Pseudomonadati</taxon>
        <taxon>Pseudomonadota</taxon>
        <taxon>Betaproteobacteria</taxon>
        <taxon>Burkholderiales</taxon>
        <taxon>Burkholderiaceae</taxon>
        <taxon>Cupriavidus</taxon>
    </lineage>
</organism>
<keyword evidence="3" id="KW-0675">Receptor</keyword>
<accession>Q1LBW4</accession>
<dbReference type="InterPro" id="IPR005064">
    <property type="entry name" value="BUG"/>
</dbReference>
<gene>
    <name evidence="3" type="primary">bug</name>
    <name evidence="3" type="ordered locus">Rmet_5503</name>
</gene>
<evidence type="ECO:0000256" key="2">
    <source>
        <dbReference type="SAM" id="SignalP"/>
    </source>
</evidence>
<reference evidence="4" key="1">
    <citation type="journal article" date="2010" name="PLoS ONE">
        <title>The complete genome sequence of Cupriavidus metallidurans strain CH34, a master survivalist in harsh and anthropogenic environments.</title>
        <authorList>
            <person name="Janssen P.J."/>
            <person name="Van Houdt R."/>
            <person name="Moors H."/>
            <person name="Monsieurs P."/>
            <person name="Morin N."/>
            <person name="Michaux A."/>
            <person name="Benotmane M.A."/>
            <person name="Leys N."/>
            <person name="Vallaeys T."/>
            <person name="Lapidus A."/>
            <person name="Monchy S."/>
            <person name="Medigue C."/>
            <person name="Taghavi S."/>
            <person name="McCorkle S."/>
            <person name="Dunn J."/>
            <person name="van der Lelie D."/>
            <person name="Mergeay M."/>
        </authorList>
    </citation>
    <scope>NUCLEOTIDE SEQUENCE [LARGE SCALE GENOMIC DNA]</scope>
    <source>
        <strain evidence="4">ATCC 43123 / DSM 2839 / NBRC 102507 / CH34</strain>
    </source>
</reference>
<dbReference type="Gene3D" id="3.40.190.150">
    <property type="entry name" value="Bordetella uptake gene, domain 1"/>
    <property type="match status" value="1"/>
</dbReference>
<dbReference type="EMBL" id="CP000353">
    <property type="protein sequence ID" value="ABF12362.1"/>
    <property type="molecule type" value="Genomic_DNA"/>
</dbReference>
<dbReference type="PIRSF" id="PIRSF017082">
    <property type="entry name" value="YflP"/>
    <property type="match status" value="1"/>
</dbReference>
<keyword evidence="3" id="KW-0614">Plasmid</keyword>
<dbReference type="PANTHER" id="PTHR42928:SF5">
    <property type="entry name" value="BLR1237 PROTEIN"/>
    <property type="match status" value="1"/>
</dbReference>
<keyword evidence="4" id="KW-1185">Reference proteome</keyword>
<dbReference type="eggNOG" id="COG3181">
    <property type="taxonomic scope" value="Bacteria"/>
</dbReference>
<comment type="similarity">
    <text evidence="1">Belongs to the UPF0065 (bug) family.</text>
</comment>
<dbReference type="HOGENOM" id="CLU_045683_0_2_4"/>
<evidence type="ECO:0000256" key="1">
    <source>
        <dbReference type="ARBA" id="ARBA00006987"/>
    </source>
</evidence>
<dbReference type="RefSeq" id="WP_011519904.1">
    <property type="nucleotide sequence ID" value="NC_007974.2"/>
</dbReference>